<reference evidence="3 4" key="1">
    <citation type="journal article" date="2020" name="Nat. Commun.">
        <title>Genome of Tripterygium wilfordii and identification of cytochrome P450 involved in triptolide biosynthesis.</title>
        <authorList>
            <person name="Tu L."/>
            <person name="Su P."/>
            <person name="Zhang Z."/>
            <person name="Gao L."/>
            <person name="Wang J."/>
            <person name="Hu T."/>
            <person name="Zhou J."/>
            <person name="Zhang Y."/>
            <person name="Zhao Y."/>
            <person name="Liu Y."/>
            <person name="Song Y."/>
            <person name="Tong Y."/>
            <person name="Lu Y."/>
            <person name="Yang J."/>
            <person name="Xu C."/>
            <person name="Jia M."/>
            <person name="Peters R.J."/>
            <person name="Huang L."/>
            <person name="Gao W."/>
        </authorList>
    </citation>
    <scope>NUCLEOTIDE SEQUENCE [LARGE SCALE GENOMIC DNA]</scope>
    <source>
        <strain evidence="4">cv. XIE 37</strain>
        <tissue evidence="3">Leaf</tissue>
    </source>
</reference>
<keyword evidence="4" id="KW-1185">Reference proteome</keyword>
<dbReference type="CDD" id="cd09487">
    <property type="entry name" value="SAM_superfamily"/>
    <property type="match status" value="1"/>
</dbReference>
<organism evidence="3 4">
    <name type="scientific">Tripterygium wilfordii</name>
    <name type="common">Thunder God vine</name>
    <dbReference type="NCBI Taxonomy" id="458696"/>
    <lineage>
        <taxon>Eukaryota</taxon>
        <taxon>Viridiplantae</taxon>
        <taxon>Streptophyta</taxon>
        <taxon>Embryophyta</taxon>
        <taxon>Tracheophyta</taxon>
        <taxon>Spermatophyta</taxon>
        <taxon>Magnoliopsida</taxon>
        <taxon>eudicotyledons</taxon>
        <taxon>Gunneridae</taxon>
        <taxon>Pentapetalae</taxon>
        <taxon>rosids</taxon>
        <taxon>fabids</taxon>
        <taxon>Celastrales</taxon>
        <taxon>Celastraceae</taxon>
        <taxon>Tripterygium</taxon>
    </lineage>
</organism>
<evidence type="ECO:0000256" key="1">
    <source>
        <dbReference type="ARBA" id="ARBA00022737"/>
    </source>
</evidence>
<dbReference type="AlphaFoldDB" id="A0A7J7C7V6"/>
<protein>
    <recommendedName>
        <fullName evidence="2">SAM domain-containing protein</fullName>
    </recommendedName>
</protein>
<dbReference type="Pfam" id="PF00536">
    <property type="entry name" value="SAM_1"/>
    <property type="match status" value="1"/>
</dbReference>
<dbReference type="OrthoDB" id="539213at2759"/>
<dbReference type="SUPFAM" id="SSF47769">
    <property type="entry name" value="SAM/Pointed domain"/>
    <property type="match status" value="1"/>
</dbReference>
<evidence type="ECO:0000259" key="2">
    <source>
        <dbReference type="PROSITE" id="PS50105"/>
    </source>
</evidence>
<evidence type="ECO:0000313" key="4">
    <source>
        <dbReference type="Proteomes" id="UP000593562"/>
    </source>
</evidence>
<proteinExistence type="predicted"/>
<gene>
    <name evidence="3" type="ORF">HS088_TW20G00590</name>
</gene>
<sequence length="299" mass="33855">METVFASQENMNSKRQRRPNVRLGEIGDFSAAFACNFSQKTKGNLGYKRWRLDSVNPRGREHNATCGFLEEKPCESLISERNVSAWVSDDLQQNRENKNPNSVTLPFESLNPEKIGMNKPILNFGPVTRKCRVMKRRGRSIGDNNNIFGSFWSSKLIPEFIDNNGRHFSEKEFSGFMLEACNDNDFSIYRKDISDHETPVMSKEASEYDIGEINHDLGQQCIANDAWKDDACCEGNNSSGKWDEMGLRVGDADGVSRWLEQLGFGKYAGVFKMHEVDEEVLPLLTLDDLKEMGVFAVGP</sequence>
<evidence type="ECO:0000313" key="3">
    <source>
        <dbReference type="EMBL" id="KAF5730218.1"/>
    </source>
</evidence>
<dbReference type="Gene3D" id="1.10.150.50">
    <property type="entry name" value="Transcription Factor, Ets-1"/>
    <property type="match status" value="1"/>
</dbReference>
<accession>A0A7J7C7V6</accession>
<dbReference type="PANTHER" id="PTHR10627:SF65">
    <property type="entry name" value="SAM DOMAIN-CONTAINING PROTEIN"/>
    <property type="match status" value="1"/>
</dbReference>
<comment type="caution">
    <text evidence="3">The sequence shown here is derived from an EMBL/GenBank/DDBJ whole genome shotgun (WGS) entry which is preliminary data.</text>
</comment>
<name>A0A7J7C7V6_TRIWF</name>
<dbReference type="InParanoid" id="A0A7J7C7V6"/>
<dbReference type="EMBL" id="JAAARO010000020">
    <property type="protein sequence ID" value="KAF5730218.1"/>
    <property type="molecule type" value="Genomic_DNA"/>
</dbReference>
<feature type="domain" description="SAM" evidence="2">
    <location>
        <begin position="250"/>
        <end position="299"/>
    </location>
</feature>
<dbReference type="Proteomes" id="UP000593562">
    <property type="component" value="Unassembled WGS sequence"/>
</dbReference>
<dbReference type="InterPro" id="IPR001660">
    <property type="entry name" value="SAM"/>
</dbReference>
<keyword evidence="1" id="KW-0677">Repeat</keyword>
<dbReference type="InterPro" id="IPR013761">
    <property type="entry name" value="SAM/pointed_sf"/>
</dbReference>
<dbReference type="PROSITE" id="PS50105">
    <property type="entry name" value="SAM_DOMAIN"/>
    <property type="match status" value="1"/>
</dbReference>
<dbReference type="PANTHER" id="PTHR10627">
    <property type="entry name" value="SCP160"/>
    <property type="match status" value="1"/>
</dbReference>